<feature type="compositionally biased region" description="Low complexity" evidence="1">
    <location>
        <begin position="324"/>
        <end position="343"/>
    </location>
</feature>
<evidence type="ECO:0000313" key="3">
    <source>
        <dbReference type="Proteomes" id="UP000191024"/>
    </source>
</evidence>
<gene>
    <name evidence="2" type="ORF">LAMI_0F08812G</name>
</gene>
<dbReference type="InterPro" id="IPR029063">
    <property type="entry name" value="SAM-dependent_MTases_sf"/>
</dbReference>
<sequence length="736" mass="83031">MQNKDESSGLMRDRRSEYSKDLNTQSQSQSHSWSSSISTIAEESAADGHDGSGRRTSGSSRRPSVAYSMPAMQPITSLEDAGYMKDTDSYRSWNRLPRIGESVRARKFSMNLVSHNVNGVSKQILYDSRYNPYFSKLDIFFSFNSQCKVGEVYTHAKSRLKSFVEFLELYHNSWRYASACYPFNVNINPNSKRGGYPSYIAGQNYEEIGEMIRLWFIQSLKFLLGKNSALFSDEIAQFLGRYSALYKPSNDEEPSPNDNQNFLQDAMRTTDILLIRCSMDQEFGWQLALDEPNWNVLDYLVDISPLNGKTEDVTLGTERNGLKSPNSESNSSISSSATPFSSEDSPNQDLDRGDPTEHLDKNTPSTFLNSEAFMNSDTFADIYASGRLEDCVGRDFRTLPARGSELAKAKGAFLEPSTNDSDEALSIKEKKSHKGFKGAPSSLSLSNLFRRKASHSDPPKSETKTRGVNTEDLDKSSLQIQNTYLEGYYASILANYRHIQLPTQFMFPKKCVKKLMASTPKGEHPSISQEYRRQYLQIRLPLKSESFPVVMCPDIWFNLAQNKWKGFLKELFRCIVPGGYLQTSTCNFGTVNACEDLEKTKREFPTTVELKALSDAVTLEAAKLGIQPFPMKYLVQLLKEVGFVNVKYSVVSLKRGDLSTEMGMVFEFFILHGFDFQLRTGFLDSSSCPSDCQPASFPLRYVNEHMGKCDENAGVSRYVLVTAQKPKRDKKPTKSA</sequence>
<feature type="compositionally biased region" description="Basic and acidic residues" evidence="1">
    <location>
        <begin position="454"/>
        <end position="465"/>
    </location>
</feature>
<organism evidence="2 3">
    <name type="scientific">Lachancea mirantina</name>
    <dbReference type="NCBI Taxonomy" id="1230905"/>
    <lineage>
        <taxon>Eukaryota</taxon>
        <taxon>Fungi</taxon>
        <taxon>Dikarya</taxon>
        <taxon>Ascomycota</taxon>
        <taxon>Saccharomycotina</taxon>
        <taxon>Saccharomycetes</taxon>
        <taxon>Saccharomycetales</taxon>
        <taxon>Saccharomycetaceae</taxon>
        <taxon>Lachancea</taxon>
    </lineage>
</organism>
<dbReference type="OrthoDB" id="10256176at2759"/>
<evidence type="ECO:0000256" key="1">
    <source>
        <dbReference type="SAM" id="MobiDB-lite"/>
    </source>
</evidence>
<feature type="compositionally biased region" description="Basic and acidic residues" evidence="1">
    <location>
        <begin position="1"/>
        <end position="20"/>
    </location>
</feature>
<protein>
    <submittedName>
        <fullName evidence="2">LAMI_0F08812g1_1</fullName>
    </submittedName>
</protein>
<name>A0A1G4K0U3_9SACH</name>
<dbReference type="STRING" id="1230905.A0A1G4K0U3"/>
<evidence type="ECO:0000313" key="2">
    <source>
        <dbReference type="EMBL" id="SCU97082.1"/>
    </source>
</evidence>
<feature type="region of interest" description="Disordered" evidence="1">
    <location>
        <begin position="1"/>
        <end position="71"/>
    </location>
</feature>
<dbReference type="Gene3D" id="3.40.50.150">
    <property type="entry name" value="Vaccinia Virus protein VP39"/>
    <property type="match status" value="1"/>
</dbReference>
<dbReference type="Proteomes" id="UP000191024">
    <property type="component" value="Chromosome F"/>
</dbReference>
<keyword evidence="3" id="KW-1185">Reference proteome</keyword>
<proteinExistence type="predicted"/>
<dbReference type="AlphaFoldDB" id="A0A1G4K0U3"/>
<dbReference type="EMBL" id="LT598467">
    <property type="protein sequence ID" value="SCU97082.1"/>
    <property type="molecule type" value="Genomic_DNA"/>
</dbReference>
<accession>A0A1G4K0U3</accession>
<feature type="compositionally biased region" description="Basic and acidic residues" evidence="1">
    <location>
        <begin position="349"/>
        <end position="361"/>
    </location>
</feature>
<dbReference type="SUPFAM" id="SSF53335">
    <property type="entry name" value="S-adenosyl-L-methionine-dependent methyltransferases"/>
    <property type="match status" value="1"/>
</dbReference>
<feature type="region of interest" description="Disordered" evidence="1">
    <location>
        <begin position="450"/>
        <end position="472"/>
    </location>
</feature>
<feature type="region of interest" description="Disordered" evidence="1">
    <location>
        <begin position="310"/>
        <end position="367"/>
    </location>
</feature>
<feature type="compositionally biased region" description="Low complexity" evidence="1">
    <location>
        <begin position="24"/>
        <end position="43"/>
    </location>
</feature>
<reference evidence="3" key="1">
    <citation type="submission" date="2016-03" db="EMBL/GenBank/DDBJ databases">
        <authorList>
            <person name="Devillers H."/>
        </authorList>
    </citation>
    <scope>NUCLEOTIDE SEQUENCE [LARGE SCALE GENOMIC DNA]</scope>
</reference>